<feature type="binding site" evidence="5">
    <location>
        <position position="196"/>
    </location>
    <ligand>
        <name>molybdate</name>
        <dbReference type="ChEBI" id="CHEBI:36264"/>
    </ligand>
</feature>
<keyword evidence="4 6" id="KW-0732">Signal</keyword>
<feature type="binding site" evidence="5">
    <location>
        <position position="151"/>
    </location>
    <ligand>
        <name>molybdate</name>
        <dbReference type="ChEBI" id="CHEBI:36264"/>
    </ligand>
</feature>
<dbReference type="AlphaFoldDB" id="A0A4Y8LUC5"/>
<evidence type="ECO:0000256" key="6">
    <source>
        <dbReference type="SAM" id="SignalP"/>
    </source>
</evidence>
<feature type="chain" id="PRO_5039576938" evidence="6">
    <location>
        <begin position="23"/>
        <end position="263"/>
    </location>
</feature>
<evidence type="ECO:0000256" key="4">
    <source>
        <dbReference type="ARBA" id="ARBA00022729"/>
    </source>
</evidence>
<feature type="binding site" evidence="5">
    <location>
        <position position="41"/>
    </location>
    <ligand>
        <name>molybdate</name>
        <dbReference type="ChEBI" id="CHEBI:36264"/>
    </ligand>
</feature>
<dbReference type="FunFam" id="3.40.190.10:FF:000035">
    <property type="entry name" value="Molybdate ABC transporter substrate-binding protein"/>
    <property type="match status" value="1"/>
</dbReference>
<dbReference type="CDD" id="cd13537">
    <property type="entry name" value="PBP2_YvgL_like"/>
    <property type="match status" value="1"/>
</dbReference>
<dbReference type="OrthoDB" id="9785015at2"/>
<protein>
    <submittedName>
        <fullName evidence="7">Molybdate ABC transporter substrate-binding protein</fullName>
    </submittedName>
</protein>
<dbReference type="PROSITE" id="PS51257">
    <property type="entry name" value="PROKAR_LIPOPROTEIN"/>
    <property type="match status" value="1"/>
</dbReference>
<dbReference type="Gene3D" id="3.40.190.10">
    <property type="entry name" value="Periplasmic binding protein-like II"/>
    <property type="match status" value="2"/>
</dbReference>
<keyword evidence="2 5" id="KW-0500">Molybdenum</keyword>
<dbReference type="EMBL" id="SOMN01000035">
    <property type="protein sequence ID" value="TFE23363.1"/>
    <property type="molecule type" value="Genomic_DNA"/>
</dbReference>
<dbReference type="InterPro" id="IPR041879">
    <property type="entry name" value="YvgL-like_PBP2"/>
</dbReference>
<dbReference type="Proteomes" id="UP000297900">
    <property type="component" value="Unassembled WGS sequence"/>
</dbReference>
<evidence type="ECO:0000313" key="8">
    <source>
        <dbReference type="Proteomes" id="UP000297900"/>
    </source>
</evidence>
<dbReference type="NCBIfam" id="TIGR01256">
    <property type="entry name" value="modA"/>
    <property type="match status" value="1"/>
</dbReference>
<feature type="binding site" evidence="5">
    <location>
        <position position="178"/>
    </location>
    <ligand>
        <name>molybdate</name>
        <dbReference type="ChEBI" id="CHEBI:36264"/>
    </ligand>
</feature>
<comment type="caution">
    <text evidence="7">The sequence shown here is derived from an EMBL/GenBank/DDBJ whole genome shotgun (WGS) entry which is preliminary data.</text>
</comment>
<comment type="similarity">
    <text evidence="1">Belongs to the bacterial solute-binding protein ModA family.</text>
</comment>
<dbReference type="SUPFAM" id="SSF53850">
    <property type="entry name" value="Periplasmic binding protein-like II"/>
    <property type="match status" value="1"/>
</dbReference>
<dbReference type="InterPro" id="IPR005950">
    <property type="entry name" value="ModA"/>
</dbReference>
<keyword evidence="8" id="KW-1185">Reference proteome</keyword>
<dbReference type="PANTHER" id="PTHR30632">
    <property type="entry name" value="MOLYBDATE-BINDING PERIPLASMIC PROTEIN"/>
    <property type="match status" value="1"/>
</dbReference>
<dbReference type="GO" id="GO:1901359">
    <property type="term" value="F:tungstate binding"/>
    <property type="evidence" value="ECO:0007669"/>
    <property type="project" value="UniProtKB-ARBA"/>
</dbReference>
<keyword evidence="3 5" id="KW-0479">Metal-binding</keyword>
<evidence type="ECO:0000256" key="5">
    <source>
        <dbReference type="PIRSR" id="PIRSR004846-1"/>
    </source>
</evidence>
<dbReference type="GO" id="GO:0030973">
    <property type="term" value="F:molybdate ion binding"/>
    <property type="evidence" value="ECO:0007669"/>
    <property type="project" value="UniProtKB-ARBA"/>
</dbReference>
<dbReference type="InterPro" id="IPR050682">
    <property type="entry name" value="ModA/WtpA"/>
</dbReference>
<accession>A0A4Y8LUC5</accession>
<feature type="binding site" evidence="5">
    <location>
        <position position="69"/>
    </location>
    <ligand>
        <name>molybdate</name>
        <dbReference type="ChEBI" id="CHEBI:36264"/>
    </ligand>
</feature>
<evidence type="ECO:0000313" key="7">
    <source>
        <dbReference type="EMBL" id="TFE23363.1"/>
    </source>
</evidence>
<dbReference type="Pfam" id="PF13531">
    <property type="entry name" value="SBP_bac_11"/>
    <property type="match status" value="1"/>
</dbReference>
<sequence length="263" mass="28696">MVRKITSIAAVVLMMLATVGCGGNRSDSSSQTELIISAAASLTDSLIEIQALYEKDHGDVRLIFNFGSSGTLQQQIEQGAPADLFLSAGKKQMKALVDKKLIEAEQQTGLLRNELVVVVSVNKHEKVSSMGDLIKPEFGKLALGEPETVPAGTYTKESLEHDRLWDQLQPKLVYAKDVRQVLTYVESGNADAGFVYKTDAFSSKKVTIASVIDPSSHSPIEYPVGIVKATKYPEEAQQFYAFLQSGETREIFAKFGFSNPANE</sequence>
<proteinExistence type="inferred from homology"/>
<feature type="signal peptide" evidence="6">
    <location>
        <begin position="1"/>
        <end position="22"/>
    </location>
</feature>
<organism evidence="7 8">
    <name type="scientific">Cohnella luojiensis</name>
    <dbReference type="NCBI Taxonomy" id="652876"/>
    <lineage>
        <taxon>Bacteria</taxon>
        <taxon>Bacillati</taxon>
        <taxon>Bacillota</taxon>
        <taxon>Bacilli</taxon>
        <taxon>Bacillales</taxon>
        <taxon>Paenibacillaceae</taxon>
        <taxon>Cohnella</taxon>
    </lineage>
</organism>
<dbReference type="RefSeq" id="WP_135153880.1">
    <property type="nucleotide sequence ID" value="NZ_SOMN01000035.1"/>
</dbReference>
<reference evidence="7 8" key="1">
    <citation type="submission" date="2019-03" db="EMBL/GenBank/DDBJ databases">
        <title>Cohnella endophytica sp. nov., a novel endophytic bacterium isolated from bark of Sonneratia apetala.</title>
        <authorList>
            <person name="Tuo L."/>
        </authorList>
    </citation>
    <scope>NUCLEOTIDE SEQUENCE [LARGE SCALE GENOMIC DNA]</scope>
    <source>
        <strain evidence="7 8">CCTCC AB 208254</strain>
    </source>
</reference>
<evidence type="ECO:0000256" key="2">
    <source>
        <dbReference type="ARBA" id="ARBA00022505"/>
    </source>
</evidence>
<dbReference type="PIRSF" id="PIRSF004846">
    <property type="entry name" value="ModA"/>
    <property type="match status" value="1"/>
</dbReference>
<dbReference type="GO" id="GO:0015689">
    <property type="term" value="P:molybdate ion transport"/>
    <property type="evidence" value="ECO:0007669"/>
    <property type="project" value="InterPro"/>
</dbReference>
<gene>
    <name evidence="7" type="primary">modA</name>
    <name evidence="7" type="ORF">E2980_19300</name>
</gene>
<dbReference type="GO" id="GO:0046872">
    <property type="term" value="F:metal ion binding"/>
    <property type="evidence" value="ECO:0007669"/>
    <property type="project" value="UniProtKB-KW"/>
</dbReference>
<evidence type="ECO:0000256" key="1">
    <source>
        <dbReference type="ARBA" id="ARBA00009175"/>
    </source>
</evidence>
<name>A0A4Y8LUC5_9BACL</name>
<evidence type="ECO:0000256" key="3">
    <source>
        <dbReference type="ARBA" id="ARBA00022723"/>
    </source>
</evidence>
<dbReference type="PANTHER" id="PTHR30632:SF0">
    <property type="entry name" value="SULFATE-BINDING PROTEIN"/>
    <property type="match status" value="1"/>
</dbReference>